<dbReference type="AlphaFoldDB" id="A0A8S2AG04"/>
<organism evidence="7 8">
    <name type="scientific">Arabidopsis arenosa</name>
    <name type="common">Sand rock-cress</name>
    <name type="synonym">Cardaminopsis arenosa</name>
    <dbReference type="NCBI Taxonomy" id="38785"/>
    <lineage>
        <taxon>Eukaryota</taxon>
        <taxon>Viridiplantae</taxon>
        <taxon>Streptophyta</taxon>
        <taxon>Embryophyta</taxon>
        <taxon>Tracheophyta</taxon>
        <taxon>Spermatophyta</taxon>
        <taxon>Magnoliopsida</taxon>
        <taxon>eudicotyledons</taxon>
        <taxon>Gunneridae</taxon>
        <taxon>Pentapetalae</taxon>
        <taxon>rosids</taxon>
        <taxon>malvids</taxon>
        <taxon>Brassicales</taxon>
        <taxon>Brassicaceae</taxon>
        <taxon>Camelineae</taxon>
        <taxon>Arabidopsis</taxon>
    </lineage>
</organism>
<evidence type="ECO:0000256" key="1">
    <source>
        <dbReference type="ARBA" id="ARBA00004609"/>
    </source>
</evidence>
<gene>
    <name evidence="7" type="ORF">AARE701A_LOCUS12188</name>
</gene>
<feature type="chain" id="PRO_5035735691" description="X8 domain-containing protein" evidence="5">
    <location>
        <begin position="23"/>
        <end position="119"/>
    </location>
</feature>
<dbReference type="PANTHER" id="PTHR31044:SF111">
    <property type="entry name" value="CARBOHYDRATE-BINDING X8 DOMAIN SUPERFAMILY PROTEIN"/>
    <property type="match status" value="1"/>
</dbReference>
<dbReference type="Proteomes" id="UP000682877">
    <property type="component" value="Chromosome 5"/>
</dbReference>
<dbReference type="SMART" id="SM00768">
    <property type="entry name" value="X8"/>
    <property type="match status" value="1"/>
</dbReference>
<keyword evidence="2" id="KW-0472">Membrane</keyword>
<evidence type="ECO:0000256" key="5">
    <source>
        <dbReference type="SAM" id="SignalP"/>
    </source>
</evidence>
<dbReference type="GO" id="GO:0005886">
    <property type="term" value="C:plasma membrane"/>
    <property type="evidence" value="ECO:0007669"/>
    <property type="project" value="UniProtKB-SubCell"/>
</dbReference>
<keyword evidence="3 5" id="KW-0732">Signal</keyword>
<comment type="subcellular location">
    <subcellularLocation>
        <location evidence="1">Cell membrane</location>
        <topology evidence="1">Lipid-anchor</topology>
        <topology evidence="1">GPI-anchor</topology>
    </subcellularLocation>
</comment>
<name>A0A8S2AG04_ARAAE</name>
<feature type="domain" description="X8" evidence="6">
    <location>
        <begin position="32"/>
        <end position="115"/>
    </location>
</feature>
<dbReference type="InterPro" id="IPR012946">
    <property type="entry name" value="X8"/>
</dbReference>
<evidence type="ECO:0000256" key="3">
    <source>
        <dbReference type="ARBA" id="ARBA00022729"/>
    </source>
</evidence>
<dbReference type="GO" id="GO:0098552">
    <property type="term" value="C:side of membrane"/>
    <property type="evidence" value="ECO:0007669"/>
    <property type="project" value="UniProtKB-KW"/>
</dbReference>
<evidence type="ECO:0000313" key="7">
    <source>
        <dbReference type="EMBL" id="CAE6071085.1"/>
    </source>
</evidence>
<evidence type="ECO:0000313" key="8">
    <source>
        <dbReference type="Proteomes" id="UP000682877"/>
    </source>
</evidence>
<keyword evidence="2" id="KW-0336">GPI-anchor</keyword>
<dbReference type="PANTHER" id="PTHR31044">
    <property type="entry name" value="BETA-1,3 GLUCANASE"/>
    <property type="match status" value="1"/>
</dbReference>
<dbReference type="Pfam" id="PF07983">
    <property type="entry name" value="X8"/>
    <property type="match status" value="1"/>
</dbReference>
<keyword evidence="4" id="KW-0449">Lipoprotein</keyword>
<proteinExistence type="predicted"/>
<evidence type="ECO:0000256" key="4">
    <source>
        <dbReference type="ARBA" id="ARBA00023288"/>
    </source>
</evidence>
<accession>A0A8S2AG04</accession>
<dbReference type="InterPro" id="IPR044788">
    <property type="entry name" value="X8_dom_prot"/>
</dbReference>
<dbReference type="GO" id="GO:0009506">
    <property type="term" value="C:plasmodesma"/>
    <property type="evidence" value="ECO:0007669"/>
    <property type="project" value="UniProtKB-ARBA"/>
</dbReference>
<evidence type="ECO:0000259" key="6">
    <source>
        <dbReference type="SMART" id="SM00768"/>
    </source>
</evidence>
<reference evidence="7" key="1">
    <citation type="submission" date="2021-01" db="EMBL/GenBank/DDBJ databases">
        <authorList>
            <person name="Bezrukov I."/>
        </authorList>
    </citation>
    <scope>NUCLEOTIDE SEQUENCE</scope>
</reference>
<dbReference type="EMBL" id="LR999455">
    <property type="protein sequence ID" value="CAE6071085.1"/>
    <property type="molecule type" value="Genomic_DNA"/>
</dbReference>
<keyword evidence="8" id="KW-1185">Reference proteome</keyword>
<dbReference type="Gene3D" id="1.20.58.1040">
    <property type="match status" value="1"/>
</dbReference>
<protein>
    <recommendedName>
        <fullName evidence="6">X8 domain-containing protein</fullName>
    </recommendedName>
</protein>
<feature type="signal peptide" evidence="5">
    <location>
        <begin position="1"/>
        <end position="22"/>
    </location>
</feature>
<evidence type="ECO:0000256" key="2">
    <source>
        <dbReference type="ARBA" id="ARBA00022622"/>
    </source>
</evidence>
<keyword evidence="2" id="KW-0325">Glycoprotein</keyword>
<sequence>MAKTHICLSFIILLYIISEGSFTRVNAQGQKEWCVAKPSSSTEELFNNLNYACSIINCQIISKGGACYSLDNLYNLASVAMNLYYQAAGRHYWNCNFGGSGLIAITDPSYGNCIYEFRK</sequence>